<feature type="signal peptide" evidence="2">
    <location>
        <begin position="1"/>
        <end position="27"/>
    </location>
</feature>
<reference evidence="4 5" key="1">
    <citation type="submission" date="2017-10" db="EMBL/GenBank/DDBJ databases">
        <title>Genomics of the genus Arcobacter.</title>
        <authorList>
            <person name="Perez-Cataluna A."/>
            <person name="Figueras M.J."/>
        </authorList>
    </citation>
    <scope>NUCLEOTIDE SEQUENCE [LARGE SCALE GENOMIC DNA]</scope>
    <source>
        <strain evidence="4 5">CECT 8987</strain>
    </source>
</reference>
<dbReference type="EMBL" id="PDKN01000002">
    <property type="protein sequence ID" value="RXJ60103.1"/>
    <property type="molecule type" value="Genomic_DNA"/>
</dbReference>
<keyword evidence="5" id="KW-1185">Reference proteome</keyword>
<dbReference type="Pfam" id="PF01464">
    <property type="entry name" value="SLT"/>
    <property type="match status" value="1"/>
</dbReference>
<dbReference type="PROSITE" id="PS00922">
    <property type="entry name" value="TRANSGLYCOSYLASE"/>
    <property type="match status" value="1"/>
</dbReference>
<evidence type="ECO:0000259" key="3">
    <source>
        <dbReference type="Pfam" id="PF01464"/>
    </source>
</evidence>
<proteinExistence type="inferred from homology"/>
<dbReference type="OrthoDB" id="5525175at2"/>
<sequence length="542" mass="63733">MKSSLLSKLFMLTLLLSNLYSSQINLAWLQEQPKSFARDFYILQFLNQEITPTQAIEALELIHNMNYKLFFAYAKKLQHDETYAVVQCLQASTKELIQTNADCIAAGLSTYEMTTLTYIQKKELYEKLKEKYPQKAATLLILNSPLPFTKLIASHNEGFFDVFNQVGAAYIKHYFNYKLPKNRLEQLQIDTKFNQTIKIIVTNLELSNLQTSLLKEFKADILTSDSLFYLGINALRHNHNELAINYFKAASQKNYLRFEKDKINFWLYQTTKDKSYLETLNKSNDINIYTLFAKEQFKEVFTNIEYDIKQLDEKSSFDVTNPFLWQKIKNELTTNYDIKKYEHLFTQEYSKPNLAYIYEKYNKYQKHYFITPYESFLKEQSTQRKALIYALAKQESHLIASAISPSYALGVMQIMPFLAKHLSQKSKESFNIYAQLNPKISITYANEHLNYLEEHLSHPLFIAYAYNGGIGFTQQMLKTDIFDLDKKEYEPYLSMELVPVDESRKYGKKVLANYFIYYNHLNPKNKTVFSTLIQTIKKSHHK</sequence>
<dbReference type="Gene3D" id="1.10.530.10">
    <property type="match status" value="1"/>
</dbReference>
<dbReference type="Proteomes" id="UP000290657">
    <property type="component" value="Unassembled WGS sequence"/>
</dbReference>
<protein>
    <submittedName>
        <fullName evidence="4">Lytic murein transglycosylase</fullName>
    </submittedName>
</protein>
<dbReference type="GO" id="GO:0000270">
    <property type="term" value="P:peptidoglycan metabolic process"/>
    <property type="evidence" value="ECO:0007669"/>
    <property type="project" value="InterPro"/>
</dbReference>
<dbReference type="PANTHER" id="PTHR37423:SF2">
    <property type="entry name" value="MEMBRANE-BOUND LYTIC MUREIN TRANSGLYCOSYLASE C"/>
    <property type="match status" value="1"/>
</dbReference>
<dbReference type="GO" id="GO:0016020">
    <property type="term" value="C:membrane"/>
    <property type="evidence" value="ECO:0007669"/>
    <property type="project" value="InterPro"/>
</dbReference>
<evidence type="ECO:0000256" key="1">
    <source>
        <dbReference type="ARBA" id="ARBA00007734"/>
    </source>
</evidence>
<feature type="domain" description="Transglycosylase SLT" evidence="3">
    <location>
        <begin position="379"/>
        <end position="480"/>
    </location>
</feature>
<evidence type="ECO:0000313" key="4">
    <source>
        <dbReference type="EMBL" id="RXJ60103.1"/>
    </source>
</evidence>
<dbReference type="SUPFAM" id="SSF53955">
    <property type="entry name" value="Lysozyme-like"/>
    <property type="match status" value="1"/>
</dbReference>
<dbReference type="CDD" id="cd13401">
    <property type="entry name" value="Slt70-like"/>
    <property type="match status" value="1"/>
</dbReference>
<dbReference type="RefSeq" id="WP_128995452.1">
    <property type="nucleotide sequence ID" value="NZ_PDKN01000002.1"/>
</dbReference>
<accession>A0A4Q0XST7</accession>
<evidence type="ECO:0000313" key="5">
    <source>
        <dbReference type="Proteomes" id="UP000290657"/>
    </source>
</evidence>
<comment type="caution">
    <text evidence="4">The sequence shown here is derived from an EMBL/GenBank/DDBJ whole genome shotgun (WGS) entry which is preliminary data.</text>
</comment>
<comment type="similarity">
    <text evidence="1">Belongs to the transglycosylase Slt family.</text>
</comment>
<dbReference type="GO" id="GO:0008933">
    <property type="term" value="F:peptidoglycan lytic transglycosylase activity"/>
    <property type="evidence" value="ECO:0007669"/>
    <property type="project" value="InterPro"/>
</dbReference>
<dbReference type="PANTHER" id="PTHR37423">
    <property type="entry name" value="SOLUBLE LYTIC MUREIN TRANSGLYCOSYLASE-RELATED"/>
    <property type="match status" value="1"/>
</dbReference>
<dbReference type="AlphaFoldDB" id="A0A4Q0XST7"/>
<organism evidence="4 5">
    <name type="scientific">Candidatus Marinarcus aquaticus</name>
    <dbReference type="NCBI Taxonomy" id="2044504"/>
    <lineage>
        <taxon>Bacteria</taxon>
        <taxon>Pseudomonadati</taxon>
        <taxon>Campylobacterota</taxon>
        <taxon>Epsilonproteobacteria</taxon>
        <taxon>Campylobacterales</taxon>
        <taxon>Arcobacteraceae</taxon>
        <taxon>Candidatus Marinarcus</taxon>
    </lineage>
</organism>
<feature type="chain" id="PRO_5020852135" evidence="2">
    <location>
        <begin position="28"/>
        <end position="542"/>
    </location>
</feature>
<dbReference type="InterPro" id="IPR008258">
    <property type="entry name" value="Transglycosylase_SLT_dom_1"/>
</dbReference>
<dbReference type="InterPro" id="IPR000189">
    <property type="entry name" value="Transglyc_AS"/>
</dbReference>
<gene>
    <name evidence="4" type="ORF">CRV04_03625</name>
</gene>
<evidence type="ECO:0000256" key="2">
    <source>
        <dbReference type="SAM" id="SignalP"/>
    </source>
</evidence>
<keyword evidence="2" id="KW-0732">Signal</keyword>
<dbReference type="InterPro" id="IPR023346">
    <property type="entry name" value="Lysozyme-like_dom_sf"/>
</dbReference>
<name>A0A4Q0XST7_9BACT</name>